<dbReference type="InterPro" id="IPR050288">
    <property type="entry name" value="Cellulose_deg_GH3"/>
</dbReference>
<evidence type="ECO:0000256" key="5">
    <source>
        <dbReference type="ARBA" id="ARBA00022525"/>
    </source>
</evidence>
<keyword evidence="9" id="KW-0326">Glycosidase</keyword>
<comment type="similarity">
    <text evidence="3">Belongs to the glycosyl hydrolase 3 family.</text>
</comment>
<dbReference type="Proteomes" id="UP000298493">
    <property type="component" value="Unassembled WGS sequence"/>
</dbReference>
<evidence type="ECO:0000256" key="3">
    <source>
        <dbReference type="ARBA" id="ARBA00005336"/>
    </source>
</evidence>
<accession>A0A4Z1NJ53</accession>
<name>A0A4Z1NJ53_9PEZI</name>
<dbReference type="EMBL" id="SNSC02000025">
    <property type="protein sequence ID" value="TID13832.1"/>
    <property type="molecule type" value="Genomic_DNA"/>
</dbReference>
<keyword evidence="13" id="KW-1185">Reference proteome</keyword>
<organism evidence="12 13">
    <name type="scientific">Venturia nashicola</name>
    <dbReference type="NCBI Taxonomy" id="86259"/>
    <lineage>
        <taxon>Eukaryota</taxon>
        <taxon>Fungi</taxon>
        <taxon>Dikarya</taxon>
        <taxon>Ascomycota</taxon>
        <taxon>Pezizomycotina</taxon>
        <taxon>Dothideomycetes</taxon>
        <taxon>Pleosporomycetidae</taxon>
        <taxon>Venturiales</taxon>
        <taxon>Venturiaceae</taxon>
        <taxon>Venturia</taxon>
    </lineage>
</organism>
<comment type="function">
    <text evidence="10">Beta-glucosidases are one of a number of cellulolytic enzymes involved in the degradation of cellulosic biomass. Catalyzes the last step releasing glucose from the inhibitory cellobiose.</text>
</comment>
<comment type="catalytic activity">
    <reaction evidence="1">
        <text>Hydrolysis of terminal, non-reducing beta-D-glucosyl residues with release of beta-D-glucose.</text>
        <dbReference type="EC" id="3.2.1.21"/>
    </reaction>
</comment>
<dbReference type="GO" id="GO:0008422">
    <property type="term" value="F:beta-glucosidase activity"/>
    <property type="evidence" value="ECO:0007669"/>
    <property type="project" value="UniProtKB-EC"/>
</dbReference>
<dbReference type="InterPro" id="IPR036881">
    <property type="entry name" value="Glyco_hydro_3_C_sf"/>
</dbReference>
<evidence type="ECO:0000259" key="11">
    <source>
        <dbReference type="Pfam" id="PF01915"/>
    </source>
</evidence>
<keyword evidence="5" id="KW-0964">Secreted</keyword>
<dbReference type="GO" id="GO:0005576">
    <property type="term" value="C:extracellular region"/>
    <property type="evidence" value="ECO:0007669"/>
    <property type="project" value="UniProtKB-SubCell"/>
</dbReference>
<dbReference type="Pfam" id="PF01915">
    <property type="entry name" value="Glyco_hydro_3_C"/>
    <property type="match status" value="1"/>
</dbReference>
<gene>
    <name evidence="12" type="ORF">E6O75_ATG01810</name>
</gene>
<evidence type="ECO:0000256" key="10">
    <source>
        <dbReference type="ARBA" id="ARBA00024983"/>
    </source>
</evidence>
<dbReference type="PANTHER" id="PTHR42715:SF12">
    <property type="entry name" value="BETA-GLUCOSIDASE G-RELATED"/>
    <property type="match status" value="1"/>
</dbReference>
<evidence type="ECO:0000256" key="7">
    <source>
        <dbReference type="ARBA" id="ARBA00022801"/>
    </source>
</evidence>
<protein>
    <recommendedName>
        <fullName evidence="4">beta-glucosidase</fullName>
        <ecNumber evidence="4">3.2.1.21</ecNumber>
    </recommendedName>
</protein>
<dbReference type="GO" id="GO:0009251">
    <property type="term" value="P:glucan catabolic process"/>
    <property type="evidence" value="ECO:0007669"/>
    <property type="project" value="TreeGrafter"/>
</dbReference>
<evidence type="ECO:0000256" key="4">
    <source>
        <dbReference type="ARBA" id="ARBA00012744"/>
    </source>
</evidence>
<dbReference type="EC" id="3.2.1.21" evidence="4"/>
<reference evidence="12 13" key="1">
    <citation type="submission" date="2019-04" db="EMBL/GenBank/DDBJ databases">
        <title>High contiguity whole genome sequence and gene annotation resource for two Venturia nashicola isolates.</title>
        <authorList>
            <person name="Prokchorchik M."/>
            <person name="Won K."/>
            <person name="Lee Y."/>
            <person name="Choi E.D."/>
            <person name="Segonzac C."/>
            <person name="Sohn K.H."/>
        </authorList>
    </citation>
    <scope>NUCLEOTIDE SEQUENCE [LARGE SCALE GENOMIC DNA]</scope>
    <source>
        <strain evidence="12 13">PRI2</strain>
    </source>
</reference>
<evidence type="ECO:0000313" key="13">
    <source>
        <dbReference type="Proteomes" id="UP000298493"/>
    </source>
</evidence>
<comment type="caution">
    <text evidence="12">The sequence shown here is derived from an EMBL/GenBank/DDBJ whole genome shotgun (WGS) entry which is preliminary data.</text>
</comment>
<sequence length="114" mass="12937">MSTLYFSKRLQPKTLTVALSRFRFKRHRRGGECSCFLQQYCYRHPRHGPTLLPFTDHPHVTAVLLGHYPGQELGNALVDILYGDINPSGKLPYTIAYDELEYNGAPITAVNVTD</sequence>
<dbReference type="PANTHER" id="PTHR42715">
    <property type="entry name" value="BETA-GLUCOSIDASE"/>
    <property type="match status" value="1"/>
</dbReference>
<evidence type="ECO:0000256" key="6">
    <source>
        <dbReference type="ARBA" id="ARBA00022729"/>
    </source>
</evidence>
<keyword evidence="8" id="KW-0119">Carbohydrate metabolism</keyword>
<dbReference type="OrthoDB" id="3944835at2759"/>
<keyword evidence="6" id="KW-0732">Signal</keyword>
<comment type="subcellular location">
    <subcellularLocation>
        <location evidence="2">Secreted</location>
    </subcellularLocation>
</comment>
<evidence type="ECO:0000256" key="1">
    <source>
        <dbReference type="ARBA" id="ARBA00000448"/>
    </source>
</evidence>
<evidence type="ECO:0000313" key="12">
    <source>
        <dbReference type="EMBL" id="TID13832.1"/>
    </source>
</evidence>
<dbReference type="AlphaFoldDB" id="A0A4Z1NJ53"/>
<dbReference type="InterPro" id="IPR002772">
    <property type="entry name" value="Glyco_hydro_3_C"/>
</dbReference>
<keyword evidence="7" id="KW-0378">Hydrolase</keyword>
<dbReference type="STRING" id="86259.A0A4Z1NJ53"/>
<dbReference type="SUPFAM" id="SSF52279">
    <property type="entry name" value="Beta-D-glucan exohydrolase, C-terminal domain"/>
    <property type="match status" value="1"/>
</dbReference>
<proteinExistence type="inferred from homology"/>
<evidence type="ECO:0000256" key="2">
    <source>
        <dbReference type="ARBA" id="ARBA00004613"/>
    </source>
</evidence>
<feature type="domain" description="Glycoside hydrolase family 3 C-terminal" evidence="11">
    <location>
        <begin position="49"/>
        <end position="103"/>
    </location>
</feature>
<evidence type="ECO:0000256" key="9">
    <source>
        <dbReference type="ARBA" id="ARBA00023295"/>
    </source>
</evidence>
<dbReference type="Gene3D" id="3.40.50.1700">
    <property type="entry name" value="Glycoside hydrolase family 3 C-terminal domain"/>
    <property type="match status" value="1"/>
</dbReference>
<evidence type="ECO:0000256" key="8">
    <source>
        <dbReference type="ARBA" id="ARBA00023277"/>
    </source>
</evidence>